<dbReference type="GO" id="GO:0030170">
    <property type="term" value="F:pyridoxal phosphate binding"/>
    <property type="evidence" value="ECO:0007669"/>
    <property type="project" value="InterPro"/>
</dbReference>
<protein>
    <submittedName>
        <fullName evidence="7">O-acetylhomoserine sulfhydrylase</fullName>
    </submittedName>
</protein>
<evidence type="ECO:0000313" key="7">
    <source>
        <dbReference type="EMBL" id="EIM31266.1"/>
    </source>
</evidence>
<evidence type="ECO:0000256" key="5">
    <source>
        <dbReference type="PIRSR" id="PIRSR001434-2"/>
    </source>
</evidence>
<dbReference type="Gene3D" id="3.90.1150.10">
    <property type="entry name" value="Aspartate Aminotransferase, domain 1"/>
    <property type="match status" value="1"/>
</dbReference>
<dbReference type="STRING" id="864069.MicloDRAFT_00002560"/>
<dbReference type="Gene3D" id="3.40.640.10">
    <property type="entry name" value="Type I PLP-dependent aspartate aminotransferase-like (Major domain)"/>
    <property type="match status" value="1"/>
</dbReference>
<dbReference type="GO" id="GO:0019346">
    <property type="term" value="P:transsulfuration"/>
    <property type="evidence" value="ECO:0007669"/>
    <property type="project" value="InterPro"/>
</dbReference>
<name>I4Z4X4_9HYPH</name>
<keyword evidence="3" id="KW-0808">Transferase</keyword>
<evidence type="ECO:0000256" key="2">
    <source>
        <dbReference type="ARBA" id="ARBA00009077"/>
    </source>
</evidence>
<keyword evidence="8" id="KW-1185">Reference proteome</keyword>
<evidence type="ECO:0000256" key="4">
    <source>
        <dbReference type="ARBA" id="ARBA00022898"/>
    </source>
</evidence>
<dbReference type="Proteomes" id="UP000003947">
    <property type="component" value="Unassembled WGS sequence"/>
</dbReference>
<dbReference type="GO" id="GO:0005737">
    <property type="term" value="C:cytoplasm"/>
    <property type="evidence" value="ECO:0007669"/>
    <property type="project" value="TreeGrafter"/>
</dbReference>
<proteinExistence type="inferred from homology"/>
<organism evidence="7 8">
    <name type="scientific">Microvirga lotononidis</name>
    <dbReference type="NCBI Taxonomy" id="864069"/>
    <lineage>
        <taxon>Bacteria</taxon>
        <taxon>Pseudomonadati</taxon>
        <taxon>Pseudomonadota</taxon>
        <taxon>Alphaproteobacteria</taxon>
        <taxon>Hyphomicrobiales</taxon>
        <taxon>Methylobacteriaceae</taxon>
        <taxon>Microvirga</taxon>
    </lineage>
</organism>
<dbReference type="PANTHER" id="PTHR43797:SF2">
    <property type="entry name" value="HOMOCYSTEINE_CYSTEINE SYNTHASE"/>
    <property type="match status" value="1"/>
</dbReference>
<dbReference type="GO" id="GO:0003961">
    <property type="term" value="F:O-acetylhomoserine aminocarboxypropyltransferase activity"/>
    <property type="evidence" value="ECO:0007669"/>
    <property type="project" value="TreeGrafter"/>
</dbReference>
<comment type="cofactor">
    <cofactor evidence="1 6">
        <name>pyridoxal 5'-phosphate</name>
        <dbReference type="ChEBI" id="CHEBI:597326"/>
    </cofactor>
</comment>
<dbReference type="PANTHER" id="PTHR43797">
    <property type="entry name" value="HOMOCYSTEINE/CYSTEINE SYNTHASE"/>
    <property type="match status" value="1"/>
</dbReference>
<dbReference type="InterPro" id="IPR015424">
    <property type="entry name" value="PyrdxlP-dep_Trfase"/>
</dbReference>
<evidence type="ECO:0000256" key="1">
    <source>
        <dbReference type="ARBA" id="ARBA00001933"/>
    </source>
</evidence>
<dbReference type="SUPFAM" id="SSF53383">
    <property type="entry name" value="PLP-dependent transferases"/>
    <property type="match status" value="1"/>
</dbReference>
<dbReference type="OrthoDB" id="9805807at2"/>
<dbReference type="InterPro" id="IPR015421">
    <property type="entry name" value="PyrdxlP-dep_Trfase_major"/>
</dbReference>
<evidence type="ECO:0000256" key="6">
    <source>
        <dbReference type="RuleBase" id="RU362118"/>
    </source>
</evidence>
<dbReference type="InterPro" id="IPR000277">
    <property type="entry name" value="Cys/Met-Metab_PyrdxlP-dep_enz"/>
</dbReference>
<dbReference type="eggNOG" id="COG2873">
    <property type="taxonomic scope" value="Bacteria"/>
</dbReference>
<dbReference type="HOGENOM" id="CLU_018986_4_2_5"/>
<dbReference type="EMBL" id="JH660633">
    <property type="protein sequence ID" value="EIM31266.1"/>
    <property type="molecule type" value="Genomic_DNA"/>
</dbReference>
<dbReference type="GO" id="GO:0006535">
    <property type="term" value="P:cysteine biosynthetic process from serine"/>
    <property type="evidence" value="ECO:0007669"/>
    <property type="project" value="TreeGrafter"/>
</dbReference>
<feature type="modified residue" description="N6-(pyridoxal phosphate)lysine" evidence="5">
    <location>
        <position position="217"/>
    </location>
</feature>
<dbReference type="PATRIC" id="fig|864069.3.peg.275"/>
<reference evidence="7 8" key="1">
    <citation type="submission" date="2012-02" db="EMBL/GenBank/DDBJ databases">
        <title>Improved High-Quality Draft sequence of Microvirga sp. WSM3557.</title>
        <authorList>
            <consortium name="US DOE Joint Genome Institute"/>
            <person name="Lucas S."/>
            <person name="Han J."/>
            <person name="Lapidus A."/>
            <person name="Cheng J.-F."/>
            <person name="Goodwin L."/>
            <person name="Pitluck S."/>
            <person name="Peters L."/>
            <person name="Zhang X."/>
            <person name="Detter J.C."/>
            <person name="Han C."/>
            <person name="Tapia R."/>
            <person name="Land M."/>
            <person name="Hauser L."/>
            <person name="Kyrpides N."/>
            <person name="Ivanova N."/>
            <person name="Pagani I."/>
            <person name="Brau L."/>
            <person name="Yates R."/>
            <person name="O'Hara G."/>
            <person name="Rui T."/>
            <person name="Howieson J."/>
            <person name="Reeve W."/>
            <person name="Woyke T."/>
        </authorList>
    </citation>
    <scope>NUCLEOTIDE SEQUENCE [LARGE SCALE GENOMIC DNA]</scope>
    <source>
        <strain evidence="7 8">WSM3557</strain>
    </source>
</reference>
<dbReference type="InterPro" id="IPR006235">
    <property type="entry name" value="OAc-hSer/O-AcSer_sulfhydrylase"/>
</dbReference>
<dbReference type="GO" id="GO:0004124">
    <property type="term" value="F:cysteine synthase activity"/>
    <property type="evidence" value="ECO:0007669"/>
    <property type="project" value="TreeGrafter"/>
</dbReference>
<gene>
    <name evidence="7" type="ORF">MicloDRAFT_00002560</name>
</gene>
<evidence type="ECO:0000256" key="3">
    <source>
        <dbReference type="ARBA" id="ARBA00022679"/>
    </source>
</evidence>
<dbReference type="AlphaFoldDB" id="I4Z4X4"/>
<comment type="similarity">
    <text evidence="2 6">Belongs to the trans-sulfuration enzymes family.</text>
</comment>
<dbReference type="RefSeq" id="WP_009488743.1">
    <property type="nucleotide sequence ID" value="NZ_CP141049.1"/>
</dbReference>
<dbReference type="Pfam" id="PF01053">
    <property type="entry name" value="Cys_Met_Meta_PP"/>
    <property type="match status" value="1"/>
</dbReference>
<accession>I4Z4X4</accession>
<sequence length="444" mass="48651" precursor="true">MLKKNDEQARWAHPATASLHAGFRSDPTTKAVCVPIYQNTAYELEGDLSKIADVYNVKEDGYTYTRIINPTTRALEARFAAVDNAADCLAVASGQAATFTALANLCSGQPGDNVVASPFLYGNTWNLLHNTFRRLGIEARTAGNSDPAEFERHIDDRTICLFGECVSNPILDPLPLRNLVEIGRKRGIPVVVDNTTTPLVCRPARLGANMATYSATKYVCGHGTTLGGLISDYGNFPFHQFPNRFPLFSGPDEAHGGILWPQAVQEVNDLGKSAALLKARMTWLRDVGACASPFNSFQLLQGLETLHLRMRQHCESAAAVAEMLEDHPKVVRVTYPSLFTGRKKELADDLFDKSYGYGAMLMFEVSDAANGRALIENIEMLYHVSNVGDARTLITHPVSTTHTTVPRETRMAAGINDGTIRLCIGLEHTEDIIRDLERALSAVN</sequence>
<evidence type="ECO:0000313" key="8">
    <source>
        <dbReference type="Proteomes" id="UP000003947"/>
    </source>
</evidence>
<dbReference type="GO" id="GO:0071269">
    <property type="term" value="P:L-homocysteine biosynthetic process"/>
    <property type="evidence" value="ECO:0007669"/>
    <property type="project" value="TreeGrafter"/>
</dbReference>
<dbReference type="InterPro" id="IPR015422">
    <property type="entry name" value="PyrdxlP-dep_Trfase_small"/>
</dbReference>
<dbReference type="PIRSF" id="PIRSF001434">
    <property type="entry name" value="CGS"/>
    <property type="match status" value="1"/>
</dbReference>
<keyword evidence="4 5" id="KW-0663">Pyridoxal phosphate</keyword>